<dbReference type="Gene3D" id="3.40.630.30">
    <property type="match status" value="1"/>
</dbReference>
<dbReference type="InterPro" id="IPR039949">
    <property type="entry name" value="NAA40"/>
</dbReference>
<dbReference type="InterPro" id="IPR016181">
    <property type="entry name" value="Acyl_CoA_acyltransferase"/>
</dbReference>
<evidence type="ECO:0000259" key="12">
    <source>
        <dbReference type="PROSITE" id="PS51186"/>
    </source>
</evidence>
<name>A0AAD6XAH2_9AGAR</name>
<comment type="caution">
    <text evidence="13">The sequence shown here is derived from an EMBL/GenBank/DDBJ whole genome shotgun (WGS) entry which is preliminary data.</text>
</comment>
<comment type="catalytic activity">
    <reaction evidence="10">
        <text>N-terminal L-seryl-[histone H2A] + acetyl-CoA = N-terminal N(alpha)-acetyl-L-seryl-[histone H2A] + CoA + H(+)</text>
        <dbReference type="Rhea" id="RHEA:50600"/>
        <dbReference type="Rhea" id="RHEA-COMP:12742"/>
        <dbReference type="Rhea" id="RHEA-COMP:12744"/>
        <dbReference type="ChEBI" id="CHEBI:15378"/>
        <dbReference type="ChEBI" id="CHEBI:57287"/>
        <dbReference type="ChEBI" id="CHEBI:57288"/>
        <dbReference type="ChEBI" id="CHEBI:64738"/>
        <dbReference type="ChEBI" id="CHEBI:83690"/>
        <dbReference type="EC" id="2.3.1.257"/>
    </reaction>
</comment>
<evidence type="ECO:0000256" key="2">
    <source>
        <dbReference type="ARBA" id="ARBA00004496"/>
    </source>
</evidence>
<evidence type="ECO:0000256" key="1">
    <source>
        <dbReference type="ARBA" id="ARBA00004123"/>
    </source>
</evidence>
<dbReference type="GO" id="GO:0005737">
    <property type="term" value="C:cytoplasm"/>
    <property type="evidence" value="ECO:0007669"/>
    <property type="project" value="UniProtKB-SubCell"/>
</dbReference>
<reference evidence="13" key="1">
    <citation type="submission" date="2023-03" db="EMBL/GenBank/DDBJ databases">
        <title>Massive genome expansion in bonnet fungi (Mycena s.s.) driven by repeated elements and novel gene families across ecological guilds.</title>
        <authorList>
            <consortium name="Lawrence Berkeley National Laboratory"/>
            <person name="Harder C.B."/>
            <person name="Miyauchi S."/>
            <person name="Viragh M."/>
            <person name="Kuo A."/>
            <person name="Thoen E."/>
            <person name="Andreopoulos B."/>
            <person name="Lu D."/>
            <person name="Skrede I."/>
            <person name="Drula E."/>
            <person name="Henrissat B."/>
            <person name="Morin E."/>
            <person name="Kohler A."/>
            <person name="Barry K."/>
            <person name="LaButti K."/>
            <person name="Morin E."/>
            <person name="Salamov A."/>
            <person name="Lipzen A."/>
            <person name="Mereny Z."/>
            <person name="Hegedus B."/>
            <person name="Baldrian P."/>
            <person name="Stursova M."/>
            <person name="Weitz H."/>
            <person name="Taylor A."/>
            <person name="Grigoriev I.V."/>
            <person name="Nagy L.G."/>
            <person name="Martin F."/>
            <person name="Kauserud H."/>
        </authorList>
    </citation>
    <scope>NUCLEOTIDE SEQUENCE</scope>
    <source>
        <strain evidence="13">CBHHK200</strain>
    </source>
</reference>
<dbReference type="GO" id="GO:0010485">
    <property type="term" value="F:histone H4 acetyltransferase activity"/>
    <property type="evidence" value="ECO:0007669"/>
    <property type="project" value="InterPro"/>
</dbReference>
<evidence type="ECO:0000256" key="9">
    <source>
        <dbReference type="ARBA" id="ARBA00023315"/>
    </source>
</evidence>
<dbReference type="EC" id="2.3.1.257" evidence="4"/>
<dbReference type="CDD" id="cd04301">
    <property type="entry name" value="NAT_SF"/>
    <property type="match status" value="1"/>
</dbReference>
<keyword evidence="8" id="KW-0539">Nucleus</keyword>
<evidence type="ECO:0000313" key="14">
    <source>
        <dbReference type="Proteomes" id="UP001218188"/>
    </source>
</evidence>
<keyword evidence="6" id="KW-0963">Cytoplasm</keyword>
<evidence type="ECO:0000256" key="5">
    <source>
        <dbReference type="ARBA" id="ARBA00015043"/>
    </source>
</evidence>
<comment type="similarity">
    <text evidence="3">Belongs to the acetyltransferase family. NAA40 subfamily.</text>
</comment>
<dbReference type="InterPro" id="IPR000182">
    <property type="entry name" value="GNAT_dom"/>
</dbReference>
<organism evidence="13 14">
    <name type="scientific">Mycena alexandri</name>
    <dbReference type="NCBI Taxonomy" id="1745969"/>
    <lineage>
        <taxon>Eukaryota</taxon>
        <taxon>Fungi</taxon>
        <taxon>Dikarya</taxon>
        <taxon>Basidiomycota</taxon>
        <taxon>Agaricomycotina</taxon>
        <taxon>Agaricomycetes</taxon>
        <taxon>Agaricomycetidae</taxon>
        <taxon>Agaricales</taxon>
        <taxon>Marasmiineae</taxon>
        <taxon>Mycenaceae</taxon>
        <taxon>Mycena</taxon>
    </lineage>
</organism>
<keyword evidence="7" id="KW-0808">Transferase</keyword>
<evidence type="ECO:0000313" key="13">
    <source>
        <dbReference type="EMBL" id="KAJ7038124.1"/>
    </source>
</evidence>
<comment type="subcellular location">
    <subcellularLocation>
        <location evidence="2">Cytoplasm</location>
    </subcellularLocation>
    <subcellularLocation>
        <location evidence="1">Nucleus</location>
    </subcellularLocation>
</comment>
<proteinExistence type="inferred from homology"/>
<evidence type="ECO:0000256" key="7">
    <source>
        <dbReference type="ARBA" id="ARBA00022679"/>
    </source>
</evidence>
<dbReference type="GO" id="GO:1990189">
    <property type="term" value="F:protein N-terminal-serine acetyltransferase activity"/>
    <property type="evidence" value="ECO:0007669"/>
    <property type="project" value="UniProtKB-EC"/>
</dbReference>
<dbReference type="GO" id="GO:0005634">
    <property type="term" value="C:nucleus"/>
    <property type="evidence" value="ECO:0007669"/>
    <property type="project" value="UniProtKB-SubCell"/>
</dbReference>
<keyword evidence="9" id="KW-0012">Acyltransferase</keyword>
<dbReference type="GO" id="GO:0043998">
    <property type="term" value="F:histone H2A acetyltransferase activity"/>
    <property type="evidence" value="ECO:0007669"/>
    <property type="project" value="InterPro"/>
</dbReference>
<dbReference type="SUPFAM" id="SSF55729">
    <property type="entry name" value="Acyl-CoA N-acyltransferases (Nat)"/>
    <property type="match status" value="1"/>
</dbReference>
<comment type="catalytic activity">
    <reaction evidence="11">
        <text>N-terminal L-seryl-[histone H4] + acetyl-CoA = N-terminal N(alpha)-acetyl-L-seryl-[histone H4] + CoA + H(+)</text>
        <dbReference type="Rhea" id="RHEA:50596"/>
        <dbReference type="Rhea" id="RHEA-COMP:12740"/>
        <dbReference type="Rhea" id="RHEA-COMP:12743"/>
        <dbReference type="ChEBI" id="CHEBI:15378"/>
        <dbReference type="ChEBI" id="CHEBI:57287"/>
        <dbReference type="ChEBI" id="CHEBI:57288"/>
        <dbReference type="ChEBI" id="CHEBI:64738"/>
        <dbReference type="ChEBI" id="CHEBI:83690"/>
        <dbReference type="EC" id="2.3.1.257"/>
    </reaction>
</comment>
<feature type="domain" description="N-acetyltransferase" evidence="12">
    <location>
        <begin position="45"/>
        <end position="199"/>
    </location>
</feature>
<dbReference type="AlphaFoldDB" id="A0AAD6XAH2"/>
<evidence type="ECO:0000256" key="11">
    <source>
        <dbReference type="ARBA" id="ARBA00049524"/>
    </source>
</evidence>
<dbReference type="PROSITE" id="PS51186">
    <property type="entry name" value="GNAT"/>
    <property type="match status" value="1"/>
</dbReference>
<evidence type="ECO:0000256" key="3">
    <source>
        <dbReference type="ARBA" id="ARBA00008870"/>
    </source>
</evidence>
<evidence type="ECO:0000256" key="6">
    <source>
        <dbReference type="ARBA" id="ARBA00022490"/>
    </source>
</evidence>
<accession>A0AAD6XAH2</accession>
<evidence type="ECO:0000256" key="8">
    <source>
        <dbReference type="ARBA" id="ARBA00023242"/>
    </source>
</evidence>
<sequence>MPDSDSDEDLSTGTREIEKANKATASQISKSLVLAPDSIHTFKVTHAEDLDESARSSTWSMFETNMRTMYTSSSFRWDPPHKRGEMFNRLSRFILVFPTTGAQSLVAFTAFRFEFEDDENILYCYDLQVSKSSQRHGLGRTLMNHLAKIGKDFKLDKIMLTVFKANTRALRFYNNFGFKTDEASPEDADEEDYKILSRSCR</sequence>
<dbReference type="Pfam" id="PF00583">
    <property type="entry name" value="Acetyltransf_1"/>
    <property type="match status" value="1"/>
</dbReference>
<dbReference type="EMBL" id="JARJCM010000033">
    <property type="protein sequence ID" value="KAJ7038124.1"/>
    <property type="molecule type" value="Genomic_DNA"/>
</dbReference>
<evidence type="ECO:0000256" key="10">
    <source>
        <dbReference type="ARBA" id="ARBA00047821"/>
    </source>
</evidence>
<dbReference type="Proteomes" id="UP001218188">
    <property type="component" value="Unassembled WGS sequence"/>
</dbReference>
<evidence type="ECO:0000256" key="4">
    <source>
        <dbReference type="ARBA" id="ARBA00012950"/>
    </source>
</evidence>
<protein>
    <recommendedName>
        <fullName evidence="5">N-alpha-acetyltransferase 40</fullName>
        <ecNumber evidence="4">2.3.1.257</ecNumber>
    </recommendedName>
</protein>
<keyword evidence="14" id="KW-1185">Reference proteome</keyword>
<dbReference type="PANTHER" id="PTHR20531">
    <property type="entry name" value="N-ALPHA-ACETYLTRANSFERASE 40"/>
    <property type="match status" value="1"/>
</dbReference>
<gene>
    <name evidence="13" type="ORF">C8F04DRAFT_1089639</name>
</gene>
<dbReference type="PANTHER" id="PTHR20531:SF1">
    <property type="entry name" value="N-ALPHA-ACETYLTRANSFERASE 40"/>
    <property type="match status" value="1"/>
</dbReference>